<dbReference type="Proteomes" id="UP000324222">
    <property type="component" value="Unassembled WGS sequence"/>
</dbReference>
<dbReference type="AlphaFoldDB" id="A0A5B7EGC9"/>
<name>A0A5B7EGC9_PORTR</name>
<protein>
    <submittedName>
        <fullName evidence="1">Uncharacterized protein</fullName>
    </submittedName>
</protein>
<organism evidence="1 2">
    <name type="scientific">Portunus trituberculatus</name>
    <name type="common">Swimming crab</name>
    <name type="synonym">Neptunus trituberculatus</name>
    <dbReference type="NCBI Taxonomy" id="210409"/>
    <lineage>
        <taxon>Eukaryota</taxon>
        <taxon>Metazoa</taxon>
        <taxon>Ecdysozoa</taxon>
        <taxon>Arthropoda</taxon>
        <taxon>Crustacea</taxon>
        <taxon>Multicrustacea</taxon>
        <taxon>Malacostraca</taxon>
        <taxon>Eumalacostraca</taxon>
        <taxon>Eucarida</taxon>
        <taxon>Decapoda</taxon>
        <taxon>Pleocyemata</taxon>
        <taxon>Brachyura</taxon>
        <taxon>Eubrachyura</taxon>
        <taxon>Portunoidea</taxon>
        <taxon>Portunidae</taxon>
        <taxon>Portuninae</taxon>
        <taxon>Portunus</taxon>
    </lineage>
</organism>
<comment type="caution">
    <text evidence="1">The sequence shown here is derived from an EMBL/GenBank/DDBJ whole genome shotgun (WGS) entry which is preliminary data.</text>
</comment>
<evidence type="ECO:0000313" key="2">
    <source>
        <dbReference type="Proteomes" id="UP000324222"/>
    </source>
</evidence>
<gene>
    <name evidence="1" type="ORF">E2C01_026842</name>
</gene>
<proteinExistence type="predicted"/>
<accession>A0A5B7EGC9</accession>
<keyword evidence="2" id="KW-1185">Reference proteome</keyword>
<sequence length="67" mass="7613">MSHAFKEARKKRSAKGWLSHSMKEIQDLPEDTDTSFELLDTAVKMTKLSGIQQITHMDATEHLPSDL</sequence>
<reference evidence="1 2" key="1">
    <citation type="submission" date="2019-05" db="EMBL/GenBank/DDBJ databases">
        <title>Another draft genome of Portunus trituberculatus and its Hox gene families provides insights of decapod evolution.</title>
        <authorList>
            <person name="Jeong J.-H."/>
            <person name="Song I."/>
            <person name="Kim S."/>
            <person name="Choi T."/>
            <person name="Kim D."/>
            <person name="Ryu S."/>
            <person name="Kim W."/>
        </authorList>
    </citation>
    <scope>NUCLEOTIDE SEQUENCE [LARGE SCALE GENOMIC DNA]</scope>
    <source>
        <tissue evidence="1">Muscle</tissue>
    </source>
</reference>
<dbReference type="EMBL" id="VSRR010002845">
    <property type="protein sequence ID" value="MPC33490.1"/>
    <property type="molecule type" value="Genomic_DNA"/>
</dbReference>
<evidence type="ECO:0000313" key="1">
    <source>
        <dbReference type="EMBL" id="MPC33490.1"/>
    </source>
</evidence>